<dbReference type="InterPro" id="IPR046582">
    <property type="entry name" value="DUF6630"/>
</dbReference>
<feature type="domain" description="DUF6630" evidence="1">
    <location>
        <begin position="235"/>
        <end position="373"/>
    </location>
</feature>
<dbReference type="Pfam" id="PF20335">
    <property type="entry name" value="DUF6630"/>
    <property type="match status" value="1"/>
</dbReference>
<evidence type="ECO:0000313" key="4">
    <source>
        <dbReference type="Proteomes" id="UP000184112"/>
    </source>
</evidence>
<gene>
    <name evidence="3" type="ORF">SAMN05444388_103264</name>
</gene>
<reference evidence="3 4" key="1">
    <citation type="submission" date="2016-11" db="EMBL/GenBank/DDBJ databases">
        <authorList>
            <person name="Jaros S."/>
            <person name="Januszkiewicz K."/>
            <person name="Wedrychowicz H."/>
        </authorList>
    </citation>
    <scope>NUCLEOTIDE SEQUENCE [LARGE SCALE GENOMIC DNA]</scope>
    <source>
        <strain evidence="3 4">DSM 6792</strain>
    </source>
</reference>
<dbReference type="Proteomes" id="UP000184112">
    <property type="component" value="Unassembled WGS sequence"/>
</dbReference>
<sequence length="378" mass="44132">MKKIFSNLFGRNQESRSIICFEILQRICDRLRKGSDLKINIKGINDSVLVNFCEVPYSFCDEKRDEEINNAGFNNSYEVLNEVYKSAGIRVLDDKEIRKGLLYEFMHIIFYSKTSQVMGEDFEYTKNSFIIFLCSSGNSTEDNDFRMLYSNDSFIDYVQGLLDCRQLDIDNPKNETEEIGIKDFKLVLQAACQYLNIEIPKDIELPSQENLIEAGTGTTLENLIEEDTEAVLENFEEFIGLVSRGDIEEKELKKWSKKLLKNYKNGSNEYPVILDETYFDFFRSLNTWYSDWKFDPEDAESSISEMIGEDLNFEYPEETFSHDLFPYINTALSKHNYEMMSFNIYGDGYLFFVANKKDVSRILELSEITQIAIDQLQF</sequence>
<feature type="domain" description="DUF7821" evidence="2">
    <location>
        <begin position="23"/>
        <end position="198"/>
    </location>
</feature>
<dbReference type="Pfam" id="PF25134">
    <property type="entry name" value="DUF7821"/>
    <property type="match status" value="1"/>
</dbReference>
<name>A0A1M5KYS8_FLAJO</name>
<proteinExistence type="predicted"/>
<organism evidence="3 4">
    <name type="scientific">Flavobacterium johnsoniae</name>
    <name type="common">Cytophaga johnsonae</name>
    <dbReference type="NCBI Taxonomy" id="986"/>
    <lineage>
        <taxon>Bacteria</taxon>
        <taxon>Pseudomonadati</taxon>
        <taxon>Bacteroidota</taxon>
        <taxon>Flavobacteriia</taxon>
        <taxon>Flavobacteriales</taxon>
        <taxon>Flavobacteriaceae</taxon>
        <taxon>Flavobacterium</taxon>
    </lineage>
</organism>
<evidence type="ECO:0000313" key="3">
    <source>
        <dbReference type="EMBL" id="SHG57830.1"/>
    </source>
</evidence>
<accession>A0A1M5KYS8</accession>
<dbReference type="InterPro" id="IPR056723">
    <property type="entry name" value="DUF7821"/>
</dbReference>
<dbReference type="EMBL" id="FQWH01000003">
    <property type="protein sequence ID" value="SHG57830.1"/>
    <property type="molecule type" value="Genomic_DNA"/>
</dbReference>
<evidence type="ECO:0000259" key="1">
    <source>
        <dbReference type="Pfam" id="PF20335"/>
    </source>
</evidence>
<evidence type="ECO:0000259" key="2">
    <source>
        <dbReference type="Pfam" id="PF25134"/>
    </source>
</evidence>
<dbReference type="AlphaFoldDB" id="A0A1M5KYS8"/>
<protein>
    <submittedName>
        <fullName evidence="3">Uncharacterized protein</fullName>
    </submittedName>
</protein>